<evidence type="ECO:0000256" key="8">
    <source>
        <dbReference type="ARBA" id="ARBA00045608"/>
    </source>
</evidence>
<dbReference type="Pfam" id="PF06703">
    <property type="entry name" value="SPC25"/>
    <property type="match status" value="1"/>
</dbReference>
<protein>
    <recommendedName>
        <fullName evidence="3">Signal peptidase complex subunit 2</fullName>
    </recommendedName>
</protein>
<evidence type="ECO:0000256" key="2">
    <source>
        <dbReference type="ARBA" id="ARBA00007324"/>
    </source>
</evidence>
<feature type="region of interest" description="Disordered" evidence="9">
    <location>
        <begin position="15"/>
        <end position="61"/>
    </location>
</feature>
<evidence type="ECO:0000256" key="9">
    <source>
        <dbReference type="SAM" id="MobiDB-lite"/>
    </source>
</evidence>
<feature type="transmembrane region" description="Helical" evidence="10">
    <location>
        <begin position="139"/>
        <end position="159"/>
    </location>
</feature>
<dbReference type="GO" id="GO:0045047">
    <property type="term" value="P:protein targeting to ER"/>
    <property type="evidence" value="ECO:0007669"/>
    <property type="project" value="TreeGrafter"/>
</dbReference>
<dbReference type="PANTHER" id="PTHR13085:SF0">
    <property type="entry name" value="SIGNAL PEPTIDASE COMPLEX SUBUNIT 2"/>
    <property type="match status" value="1"/>
</dbReference>
<dbReference type="STRING" id="180088.A0A1J8QDU5"/>
<gene>
    <name evidence="11" type="ORF">AZE42_06327</name>
</gene>
<evidence type="ECO:0000256" key="7">
    <source>
        <dbReference type="ARBA" id="ARBA00023136"/>
    </source>
</evidence>
<organism evidence="11 12">
    <name type="scientific">Rhizopogon vesiculosus</name>
    <dbReference type="NCBI Taxonomy" id="180088"/>
    <lineage>
        <taxon>Eukaryota</taxon>
        <taxon>Fungi</taxon>
        <taxon>Dikarya</taxon>
        <taxon>Basidiomycota</taxon>
        <taxon>Agaricomycotina</taxon>
        <taxon>Agaricomycetes</taxon>
        <taxon>Agaricomycetidae</taxon>
        <taxon>Boletales</taxon>
        <taxon>Suillineae</taxon>
        <taxon>Rhizopogonaceae</taxon>
        <taxon>Rhizopogon</taxon>
    </lineage>
</organism>
<evidence type="ECO:0000256" key="1">
    <source>
        <dbReference type="ARBA" id="ARBA00004477"/>
    </source>
</evidence>
<evidence type="ECO:0000256" key="6">
    <source>
        <dbReference type="ARBA" id="ARBA00022989"/>
    </source>
</evidence>
<dbReference type="PANTHER" id="PTHR13085">
    <property type="entry name" value="MICROSOMAL SIGNAL PEPTIDASE 25 KDA SUBUNIT"/>
    <property type="match status" value="1"/>
</dbReference>
<dbReference type="GO" id="GO:0006465">
    <property type="term" value="P:signal peptide processing"/>
    <property type="evidence" value="ECO:0007669"/>
    <property type="project" value="InterPro"/>
</dbReference>
<comment type="caution">
    <text evidence="11">The sequence shown here is derived from an EMBL/GenBank/DDBJ whole genome shotgun (WGS) entry which is preliminary data.</text>
</comment>
<comment type="subcellular location">
    <subcellularLocation>
        <location evidence="1">Endoplasmic reticulum membrane</location>
        <topology evidence="1">Multi-pass membrane protein</topology>
    </subcellularLocation>
</comment>
<evidence type="ECO:0000256" key="10">
    <source>
        <dbReference type="SAM" id="Phobius"/>
    </source>
</evidence>
<dbReference type="GO" id="GO:0005787">
    <property type="term" value="C:signal peptidase complex"/>
    <property type="evidence" value="ECO:0007669"/>
    <property type="project" value="InterPro"/>
</dbReference>
<keyword evidence="12" id="KW-1185">Reference proteome</keyword>
<evidence type="ECO:0000256" key="3">
    <source>
        <dbReference type="ARBA" id="ARBA00017057"/>
    </source>
</evidence>
<keyword evidence="6 10" id="KW-1133">Transmembrane helix</keyword>
<evidence type="ECO:0000256" key="4">
    <source>
        <dbReference type="ARBA" id="ARBA00022692"/>
    </source>
</evidence>
<feature type="region of interest" description="Disordered" evidence="9">
    <location>
        <begin position="193"/>
        <end position="212"/>
    </location>
</feature>
<comment type="function">
    <text evidence="8">Component of the signal peptidase complex (SPC) which catalyzes the cleavage of N-terminal signal sequences from nascent proteins as they are translocated into the lumen of the endoplasmic reticulum. Enhances the enzymatic activity of SPC and facilitates the interactions between different components of the translocation site.</text>
</comment>
<dbReference type="InterPro" id="IPR009582">
    <property type="entry name" value="Spc2/SPCS2"/>
</dbReference>
<sequence>MTRLASNMIFQLSSAHRQDSSLSTMQHRKNVKELSPPSTPARRPSSAASSPEKPPGPLSITISPEERDVVKVNNYSVSELKNACDDALKRYLSRPDLFKQIHLHTDVRLVLGWAGVITAAATGLYGWNTDFEKSKPGVWAGFILYLMLTTLQTLYSYFVEGDTIFVGRRKTFSKRDPSLQIMTERITIASRTLPLSSSKASPKPSSTNSPSYSLSINYVQSTSGGKSLLAKGRTSEAKEYSAFFDEKGVMAQEVFERWVGELVEVVMEGKGA</sequence>
<evidence type="ECO:0000313" key="11">
    <source>
        <dbReference type="EMBL" id="OJA11769.1"/>
    </source>
</evidence>
<dbReference type="AlphaFoldDB" id="A0A1J8QDU5"/>
<evidence type="ECO:0000256" key="5">
    <source>
        <dbReference type="ARBA" id="ARBA00022824"/>
    </source>
</evidence>
<feature type="compositionally biased region" description="Polar residues" evidence="9">
    <location>
        <begin position="15"/>
        <end position="25"/>
    </location>
</feature>
<keyword evidence="7 10" id="KW-0472">Membrane</keyword>
<dbReference type="Proteomes" id="UP000183567">
    <property type="component" value="Unassembled WGS sequence"/>
</dbReference>
<dbReference type="OrthoDB" id="29558at2759"/>
<comment type="similarity">
    <text evidence="2">Belongs to the SPCS2 family.</text>
</comment>
<feature type="compositionally biased region" description="Low complexity" evidence="9">
    <location>
        <begin position="40"/>
        <end position="51"/>
    </location>
</feature>
<feature type="transmembrane region" description="Helical" evidence="10">
    <location>
        <begin position="109"/>
        <end position="127"/>
    </location>
</feature>
<reference evidence="11 12" key="1">
    <citation type="submission" date="2016-03" db="EMBL/GenBank/DDBJ databases">
        <title>Comparative genomics of the ectomycorrhizal sister species Rhizopogon vinicolor and Rhizopogon vesiculosus (Basidiomycota: Boletales) reveals a divergence of the mating type B locus.</title>
        <authorList>
            <person name="Mujic A.B."/>
            <person name="Kuo A."/>
            <person name="Tritt A."/>
            <person name="Lipzen A."/>
            <person name="Chen C."/>
            <person name="Johnson J."/>
            <person name="Sharma A."/>
            <person name="Barry K."/>
            <person name="Grigoriev I.V."/>
            <person name="Spatafora J.W."/>
        </authorList>
    </citation>
    <scope>NUCLEOTIDE SEQUENCE [LARGE SCALE GENOMIC DNA]</scope>
    <source>
        <strain evidence="11 12">AM-OR11-056</strain>
    </source>
</reference>
<accession>A0A1J8QDU5</accession>
<keyword evidence="5" id="KW-0256">Endoplasmic reticulum</keyword>
<dbReference type="EMBL" id="LVVM01004948">
    <property type="protein sequence ID" value="OJA11769.1"/>
    <property type="molecule type" value="Genomic_DNA"/>
</dbReference>
<proteinExistence type="inferred from homology"/>
<name>A0A1J8QDU5_9AGAM</name>
<evidence type="ECO:0000313" key="12">
    <source>
        <dbReference type="Proteomes" id="UP000183567"/>
    </source>
</evidence>
<keyword evidence="4 10" id="KW-0812">Transmembrane</keyword>